<organism evidence="1 2">
    <name type="scientific">Haemaphysalis longicornis</name>
    <name type="common">Bush tick</name>
    <dbReference type="NCBI Taxonomy" id="44386"/>
    <lineage>
        <taxon>Eukaryota</taxon>
        <taxon>Metazoa</taxon>
        <taxon>Ecdysozoa</taxon>
        <taxon>Arthropoda</taxon>
        <taxon>Chelicerata</taxon>
        <taxon>Arachnida</taxon>
        <taxon>Acari</taxon>
        <taxon>Parasitiformes</taxon>
        <taxon>Ixodida</taxon>
        <taxon>Ixodoidea</taxon>
        <taxon>Ixodidae</taxon>
        <taxon>Haemaphysalinae</taxon>
        <taxon>Haemaphysalis</taxon>
    </lineage>
</organism>
<proteinExistence type="predicted"/>
<name>A0A9J6H054_HAELO</name>
<dbReference type="AlphaFoldDB" id="A0A9J6H054"/>
<comment type="caution">
    <text evidence="1">The sequence shown here is derived from an EMBL/GenBank/DDBJ whole genome shotgun (WGS) entry which is preliminary data.</text>
</comment>
<dbReference type="EMBL" id="JABSTR010001512">
    <property type="protein sequence ID" value="KAH9384063.1"/>
    <property type="molecule type" value="Genomic_DNA"/>
</dbReference>
<protein>
    <submittedName>
        <fullName evidence="1">Uncharacterized protein</fullName>
    </submittedName>
</protein>
<dbReference type="Proteomes" id="UP000821853">
    <property type="component" value="Unassembled WGS sequence"/>
</dbReference>
<gene>
    <name evidence="1" type="ORF">HPB48_026046</name>
</gene>
<dbReference type="VEuPathDB" id="VectorBase:HLOH_051737"/>
<accession>A0A9J6H054</accession>
<evidence type="ECO:0000313" key="1">
    <source>
        <dbReference type="EMBL" id="KAH9384063.1"/>
    </source>
</evidence>
<sequence length="62" mass="6521">MNGTNLARAKVTFRALKAQIKAGEEAASTPASSSKTCARSWLLAVEAPSRAALAWFTLTLAL</sequence>
<evidence type="ECO:0000313" key="2">
    <source>
        <dbReference type="Proteomes" id="UP000821853"/>
    </source>
</evidence>
<keyword evidence="2" id="KW-1185">Reference proteome</keyword>
<reference evidence="1 2" key="1">
    <citation type="journal article" date="2020" name="Cell">
        <title>Large-Scale Comparative Analyses of Tick Genomes Elucidate Their Genetic Diversity and Vector Capacities.</title>
        <authorList>
            <consortium name="Tick Genome and Microbiome Consortium (TIGMIC)"/>
            <person name="Jia N."/>
            <person name="Wang J."/>
            <person name="Shi W."/>
            <person name="Du L."/>
            <person name="Sun Y."/>
            <person name="Zhan W."/>
            <person name="Jiang J.F."/>
            <person name="Wang Q."/>
            <person name="Zhang B."/>
            <person name="Ji P."/>
            <person name="Bell-Sakyi L."/>
            <person name="Cui X.M."/>
            <person name="Yuan T.T."/>
            <person name="Jiang B.G."/>
            <person name="Yang W.F."/>
            <person name="Lam T.T."/>
            <person name="Chang Q.C."/>
            <person name="Ding S.J."/>
            <person name="Wang X.J."/>
            <person name="Zhu J.G."/>
            <person name="Ruan X.D."/>
            <person name="Zhao L."/>
            <person name="Wei J.T."/>
            <person name="Ye R.Z."/>
            <person name="Que T.C."/>
            <person name="Du C.H."/>
            <person name="Zhou Y.H."/>
            <person name="Cheng J.X."/>
            <person name="Dai P.F."/>
            <person name="Guo W.B."/>
            <person name="Han X.H."/>
            <person name="Huang E.J."/>
            <person name="Li L.F."/>
            <person name="Wei W."/>
            <person name="Gao Y.C."/>
            <person name="Liu J.Z."/>
            <person name="Shao H.Z."/>
            <person name="Wang X."/>
            <person name="Wang C.C."/>
            <person name="Yang T.C."/>
            <person name="Huo Q.B."/>
            <person name="Li W."/>
            <person name="Chen H.Y."/>
            <person name="Chen S.E."/>
            <person name="Zhou L.G."/>
            <person name="Ni X.B."/>
            <person name="Tian J.H."/>
            <person name="Sheng Y."/>
            <person name="Liu T."/>
            <person name="Pan Y.S."/>
            <person name="Xia L.Y."/>
            <person name="Li J."/>
            <person name="Zhao F."/>
            <person name="Cao W.C."/>
        </authorList>
    </citation>
    <scope>NUCLEOTIDE SEQUENCE [LARGE SCALE GENOMIC DNA]</scope>
    <source>
        <strain evidence="1">HaeL-2018</strain>
    </source>
</reference>